<dbReference type="InterPro" id="IPR001647">
    <property type="entry name" value="HTH_TetR"/>
</dbReference>
<evidence type="ECO:0000256" key="1">
    <source>
        <dbReference type="ARBA" id="ARBA00023125"/>
    </source>
</evidence>
<dbReference type="PROSITE" id="PS50977">
    <property type="entry name" value="HTH_TETR_2"/>
    <property type="match status" value="1"/>
</dbReference>
<gene>
    <name evidence="4" type="ORF">GCM10009849_13650</name>
</gene>
<evidence type="ECO:0000313" key="4">
    <source>
        <dbReference type="EMBL" id="GAA2198968.1"/>
    </source>
</evidence>
<accession>A0ABN3BQK7</accession>
<feature type="domain" description="HTH tetR-type" evidence="3">
    <location>
        <begin position="12"/>
        <end position="72"/>
    </location>
</feature>
<dbReference type="PANTHER" id="PTHR30055">
    <property type="entry name" value="HTH-TYPE TRANSCRIPTIONAL REGULATOR RUTR"/>
    <property type="match status" value="1"/>
</dbReference>
<dbReference type="Pfam" id="PF00440">
    <property type="entry name" value="TetR_N"/>
    <property type="match status" value="1"/>
</dbReference>
<evidence type="ECO:0000313" key="5">
    <source>
        <dbReference type="Proteomes" id="UP001500432"/>
    </source>
</evidence>
<dbReference type="InterPro" id="IPR009057">
    <property type="entry name" value="Homeodomain-like_sf"/>
</dbReference>
<dbReference type="RefSeq" id="WP_344298900.1">
    <property type="nucleotide sequence ID" value="NZ_BAAAQW010000003.1"/>
</dbReference>
<sequence>MTGGTDAVAGQARHRLDVAAAAVRLYAEQGYEATSADQIAAAAGLSRSTFFRQFRSKEDVVFADHDTLLGQAEDFLAEPHDDPWDAVCRAAELVFAHFASLGDLAQLRYQVVTREPGLRDKELVTTFRYERLFQRYLRRAVPGVDPLDAVRFAATVIATQNYCLRGLMRGEEGFSAARLRAELDAVRRLFGVALDGAAAREAGAVASGGTRAAGGTAGPGEDIVVAVFPRSAAPAEVARTIEDTLRRRS</sequence>
<dbReference type="EMBL" id="BAAAQW010000003">
    <property type="protein sequence ID" value="GAA2198968.1"/>
    <property type="molecule type" value="Genomic_DNA"/>
</dbReference>
<name>A0ABN3BQK7_9MICC</name>
<keyword evidence="5" id="KW-1185">Reference proteome</keyword>
<reference evidence="4 5" key="1">
    <citation type="journal article" date="2019" name="Int. J. Syst. Evol. Microbiol.">
        <title>The Global Catalogue of Microorganisms (GCM) 10K type strain sequencing project: providing services to taxonomists for standard genome sequencing and annotation.</title>
        <authorList>
            <consortium name="The Broad Institute Genomics Platform"/>
            <consortium name="The Broad Institute Genome Sequencing Center for Infectious Disease"/>
            <person name="Wu L."/>
            <person name="Ma J."/>
        </authorList>
    </citation>
    <scope>NUCLEOTIDE SEQUENCE [LARGE SCALE GENOMIC DNA]</scope>
    <source>
        <strain evidence="4 5">JCM 16034</strain>
    </source>
</reference>
<dbReference type="Proteomes" id="UP001500432">
    <property type="component" value="Unassembled WGS sequence"/>
</dbReference>
<organism evidence="4 5">
    <name type="scientific">Sinomonas flava</name>
    <dbReference type="NCBI Taxonomy" id="496857"/>
    <lineage>
        <taxon>Bacteria</taxon>
        <taxon>Bacillati</taxon>
        <taxon>Actinomycetota</taxon>
        <taxon>Actinomycetes</taxon>
        <taxon>Micrococcales</taxon>
        <taxon>Micrococcaceae</taxon>
        <taxon>Sinomonas</taxon>
    </lineage>
</organism>
<dbReference type="InterPro" id="IPR050109">
    <property type="entry name" value="HTH-type_TetR-like_transc_reg"/>
</dbReference>
<dbReference type="SUPFAM" id="SSF46689">
    <property type="entry name" value="Homeodomain-like"/>
    <property type="match status" value="1"/>
</dbReference>
<evidence type="ECO:0000256" key="2">
    <source>
        <dbReference type="PROSITE-ProRule" id="PRU00335"/>
    </source>
</evidence>
<protein>
    <submittedName>
        <fullName evidence="4">TetR family transcriptional regulator</fullName>
    </submittedName>
</protein>
<proteinExistence type="predicted"/>
<comment type="caution">
    <text evidence="4">The sequence shown here is derived from an EMBL/GenBank/DDBJ whole genome shotgun (WGS) entry which is preliminary data.</text>
</comment>
<keyword evidence="1 2" id="KW-0238">DNA-binding</keyword>
<feature type="DNA-binding region" description="H-T-H motif" evidence="2">
    <location>
        <begin position="35"/>
        <end position="54"/>
    </location>
</feature>
<dbReference type="Gene3D" id="1.10.357.10">
    <property type="entry name" value="Tetracycline Repressor, domain 2"/>
    <property type="match status" value="1"/>
</dbReference>
<dbReference type="PANTHER" id="PTHR30055:SF226">
    <property type="entry name" value="HTH-TYPE TRANSCRIPTIONAL REGULATOR PKSA"/>
    <property type="match status" value="1"/>
</dbReference>
<dbReference type="PRINTS" id="PR00455">
    <property type="entry name" value="HTHTETR"/>
</dbReference>
<evidence type="ECO:0000259" key="3">
    <source>
        <dbReference type="PROSITE" id="PS50977"/>
    </source>
</evidence>